<dbReference type="InterPro" id="IPR051315">
    <property type="entry name" value="Bact_Chemotaxis_CheA"/>
</dbReference>
<keyword evidence="6 18" id="KW-0808">Transferase</keyword>
<sequence length="691" mass="74152">MTDPVAVFRIEAAELLEQIETGLLDLTYRLNDKDQIDAVFRGLHTLKGSGAMFGFDALAAFTHHCETAFDRVRKGEKPATSELVAAVLAAQDHMRALIENPTDDHGAIGEVLLAQLRQAVEGDAPVAEAMPAVVIAAPAKVVTSAAQHHIWRIRFSLPLNSMVNGTNPLGLLDELRDLGECRVVANTSAIPSLDVLVPTELYVSWDVTLTTDQPRSAIDDVFIFVLDDMQLEVEDIAPVAEAPAVAPAPAAEAPAAVSIVPAAPVVQVAVAPAPVAAVAAPSARPAPAPEASGGDQRQAKAAENVRVPAERLDELMDRVGELVIAQSRLRQLASTSMDLQLRSVSEEIERLSGELRDTMMVLRMVPVGSLFGRFRRLVHDLARETGKIIELETEGETTEVDKTVIERLADPLVHLVRNSIDHGLETPEERRAAGNEEAGKVLLSARQAGGEVIITIKDDGRGINRERVRAKAESSGLMQPGQQISDQDLLQMIFQPGFSTAAQVTNLSGRGVGMDVVKKTVEALRGAIDVTSKPGQGSEVALRIPLTLAIIDGLLVRVGEGRYVIPLSAVEECLELSLEEDLRSRGRSFISLRDSLVPFLRLRDLFRTGTKPDTHQKVVVISTGTERVGMVVDQIIGDHQTVIKSMSKLHHDVATFSGATILGDGSVALILDVAHLVAAGQQQEAHLRAAG</sequence>
<dbReference type="GO" id="GO:0004673">
    <property type="term" value="F:protein histidine kinase activity"/>
    <property type="evidence" value="ECO:0007669"/>
    <property type="project" value="UniProtKB-EC"/>
</dbReference>
<dbReference type="Proteomes" id="UP001230207">
    <property type="component" value="Unassembled WGS sequence"/>
</dbReference>
<evidence type="ECO:0000259" key="16">
    <source>
        <dbReference type="PROSITE" id="PS50894"/>
    </source>
</evidence>
<proteinExistence type="predicted"/>
<feature type="modified residue" description="Phosphohistidine" evidence="12">
    <location>
        <position position="44"/>
    </location>
</feature>
<gene>
    <name evidence="18" type="ORF">QO002_003613</name>
</gene>
<evidence type="ECO:0000256" key="8">
    <source>
        <dbReference type="ARBA" id="ARBA00022777"/>
    </source>
</evidence>
<dbReference type="Gene3D" id="2.30.30.40">
    <property type="entry name" value="SH3 Domains"/>
    <property type="match status" value="1"/>
</dbReference>
<evidence type="ECO:0000256" key="5">
    <source>
        <dbReference type="ARBA" id="ARBA00022553"/>
    </source>
</evidence>
<dbReference type="InterPro" id="IPR008207">
    <property type="entry name" value="Sig_transdc_His_kin_Hpt_dom"/>
</dbReference>
<evidence type="ECO:0000256" key="3">
    <source>
        <dbReference type="ARBA" id="ARBA00021495"/>
    </source>
</evidence>
<dbReference type="PROSITE" id="PS50109">
    <property type="entry name" value="HIS_KIN"/>
    <property type="match status" value="1"/>
</dbReference>
<dbReference type="InterPro" id="IPR036061">
    <property type="entry name" value="CheW-like_dom_sf"/>
</dbReference>
<dbReference type="InterPro" id="IPR004105">
    <property type="entry name" value="CheA-like_dim"/>
</dbReference>
<comment type="function">
    <text evidence="11">Involved in the transmission of sensory signals from the chemoreceptors to the flagellar motors. CheA is autophosphorylated; it can transfer its phosphate group to either CheB or CheY.</text>
</comment>
<dbReference type="InterPro" id="IPR036890">
    <property type="entry name" value="HATPase_C_sf"/>
</dbReference>
<dbReference type="Pfam" id="PF02895">
    <property type="entry name" value="H-kinase_dim"/>
    <property type="match status" value="1"/>
</dbReference>
<feature type="domain" description="HPt" evidence="16">
    <location>
        <begin position="1"/>
        <end position="101"/>
    </location>
</feature>
<keyword evidence="7" id="KW-0547">Nucleotide-binding</keyword>
<dbReference type="InterPro" id="IPR036641">
    <property type="entry name" value="HPT_dom_sf"/>
</dbReference>
<dbReference type="PANTHER" id="PTHR43395">
    <property type="entry name" value="SENSOR HISTIDINE KINASE CHEA"/>
    <property type="match status" value="1"/>
</dbReference>
<dbReference type="Gene3D" id="3.30.565.10">
    <property type="entry name" value="Histidine kinase-like ATPase, C-terminal domain"/>
    <property type="match status" value="1"/>
</dbReference>
<dbReference type="PRINTS" id="PR00344">
    <property type="entry name" value="BCTRLSENSOR"/>
</dbReference>
<evidence type="ECO:0000256" key="11">
    <source>
        <dbReference type="ARBA" id="ARBA00035100"/>
    </source>
</evidence>
<name>A0ABU0BT85_9HYPH</name>
<dbReference type="InterPro" id="IPR036097">
    <property type="entry name" value="HisK_dim/P_sf"/>
</dbReference>
<evidence type="ECO:0000256" key="10">
    <source>
        <dbReference type="ARBA" id="ARBA00023012"/>
    </source>
</evidence>
<dbReference type="SUPFAM" id="SSF55874">
    <property type="entry name" value="ATPase domain of HSP90 chaperone/DNA topoisomerase II/histidine kinase"/>
    <property type="match status" value="1"/>
</dbReference>
<evidence type="ECO:0000259" key="15">
    <source>
        <dbReference type="PROSITE" id="PS50851"/>
    </source>
</evidence>
<comment type="caution">
    <text evidence="18">The sequence shown here is derived from an EMBL/GenBank/DDBJ whole genome shotgun (WGS) entry which is preliminary data.</text>
</comment>
<comment type="catalytic activity">
    <reaction evidence="1">
        <text>ATP + protein L-histidine = ADP + protein N-phospho-L-histidine.</text>
        <dbReference type="EC" id="2.7.13.3"/>
    </reaction>
</comment>
<keyword evidence="19" id="KW-1185">Reference proteome</keyword>
<dbReference type="SUPFAM" id="SSF50341">
    <property type="entry name" value="CheW-like"/>
    <property type="match status" value="1"/>
</dbReference>
<dbReference type="SMART" id="SM00073">
    <property type="entry name" value="HPT"/>
    <property type="match status" value="1"/>
</dbReference>
<evidence type="ECO:0000259" key="17">
    <source>
        <dbReference type="PROSITE" id="PS51061"/>
    </source>
</evidence>
<dbReference type="Gene3D" id="1.10.287.560">
    <property type="entry name" value="Histidine kinase CheA-like, homodimeric domain"/>
    <property type="match status" value="1"/>
</dbReference>
<accession>A0ABU0BT85</accession>
<dbReference type="InterPro" id="IPR037006">
    <property type="entry name" value="CheA-like_homodim_sf"/>
</dbReference>
<dbReference type="PANTHER" id="PTHR43395:SF10">
    <property type="entry name" value="CHEMOTAXIS PROTEIN CHEA"/>
    <property type="match status" value="1"/>
</dbReference>
<feature type="domain" description="R3H" evidence="17">
    <location>
        <begin position="338"/>
        <end position="408"/>
    </location>
</feature>
<dbReference type="InterPro" id="IPR003594">
    <property type="entry name" value="HATPase_dom"/>
</dbReference>
<feature type="region of interest" description="Disordered" evidence="13">
    <location>
        <begin position="283"/>
        <end position="305"/>
    </location>
</feature>
<evidence type="ECO:0000256" key="1">
    <source>
        <dbReference type="ARBA" id="ARBA00000085"/>
    </source>
</evidence>
<evidence type="ECO:0000256" key="7">
    <source>
        <dbReference type="ARBA" id="ARBA00022741"/>
    </source>
</evidence>
<dbReference type="SUPFAM" id="SSF47226">
    <property type="entry name" value="Histidine-containing phosphotransfer domain, HPT domain"/>
    <property type="match status" value="1"/>
</dbReference>
<evidence type="ECO:0000313" key="19">
    <source>
        <dbReference type="Proteomes" id="UP001230207"/>
    </source>
</evidence>
<dbReference type="CDD" id="cd00731">
    <property type="entry name" value="CheA_reg"/>
    <property type="match status" value="1"/>
</dbReference>
<dbReference type="SMART" id="SM00260">
    <property type="entry name" value="CheW"/>
    <property type="match status" value="1"/>
</dbReference>
<evidence type="ECO:0000259" key="14">
    <source>
        <dbReference type="PROSITE" id="PS50109"/>
    </source>
</evidence>
<dbReference type="InterPro" id="IPR002545">
    <property type="entry name" value="CheW-lke_dom"/>
</dbReference>
<feature type="domain" description="Histidine kinase" evidence="14">
    <location>
        <begin position="300"/>
        <end position="548"/>
    </location>
</feature>
<dbReference type="SMART" id="SM00387">
    <property type="entry name" value="HATPase_c"/>
    <property type="match status" value="1"/>
</dbReference>
<evidence type="ECO:0000256" key="4">
    <source>
        <dbReference type="ARBA" id="ARBA00022500"/>
    </source>
</evidence>
<organism evidence="18 19">
    <name type="scientific">Pararhizobium capsulatum DSM 1112</name>
    <dbReference type="NCBI Taxonomy" id="1121113"/>
    <lineage>
        <taxon>Bacteria</taxon>
        <taxon>Pseudomonadati</taxon>
        <taxon>Pseudomonadota</taxon>
        <taxon>Alphaproteobacteria</taxon>
        <taxon>Hyphomicrobiales</taxon>
        <taxon>Rhizobiaceae</taxon>
        <taxon>Rhizobium/Agrobacterium group</taxon>
        <taxon>Pararhizobium</taxon>
    </lineage>
</organism>
<dbReference type="EMBL" id="JAUSVF010000001">
    <property type="protein sequence ID" value="MDQ0321475.1"/>
    <property type="molecule type" value="Genomic_DNA"/>
</dbReference>
<dbReference type="CDD" id="cd00088">
    <property type="entry name" value="HPT"/>
    <property type="match status" value="1"/>
</dbReference>
<dbReference type="Pfam" id="PF01627">
    <property type="entry name" value="Hpt"/>
    <property type="match status" value="1"/>
</dbReference>
<protein>
    <recommendedName>
        <fullName evidence="3">Chemotaxis protein CheA</fullName>
        <ecNumber evidence="2">2.7.13.3</ecNumber>
    </recommendedName>
</protein>
<dbReference type="EC" id="2.7.13.3" evidence="2"/>
<dbReference type="Gene3D" id="1.20.120.160">
    <property type="entry name" value="HPT domain"/>
    <property type="match status" value="1"/>
</dbReference>
<dbReference type="Pfam" id="PF02518">
    <property type="entry name" value="HATPase_c"/>
    <property type="match status" value="1"/>
</dbReference>
<evidence type="ECO:0000256" key="12">
    <source>
        <dbReference type="PROSITE-ProRule" id="PRU00110"/>
    </source>
</evidence>
<dbReference type="SUPFAM" id="SSF47384">
    <property type="entry name" value="Homodimeric domain of signal transducing histidine kinase"/>
    <property type="match status" value="1"/>
</dbReference>
<feature type="compositionally biased region" description="Low complexity" evidence="13">
    <location>
        <begin position="283"/>
        <end position="292"/>
    </location>
</feature>
<keyword evidence="10" id="KW-0902">Two-component regulatory system</keyword>
<evidence type="ECO:0000256" key="2">
    <source>
        <dbReference type="ARBA" id="ARBA00012438"/>
    </source>
</evidence>
<dbReference type="InterPro" id="IPR004358">
    <property type="entry name" value="Sig_transdc_His_kin-like_C"/>
</dbReference>
<evidence type="ECO:0000256" key="6">
    <source>
        <dbReference type="ARBA" id="ARBA00022679"/>
    </source>
</evidence>
<evidence type="ECO:0000256" key="13">
    <source>
        <dbReference type="SAM" id="MobiDB-lite"/>
    </source>
</evidence>
<dbReference type="PROSITE" id="PS50894">
    <property type="entry name" value="HPT"/>
    <property type="match status" value="1"/>
</dbReference>
<keyword evidence="4" id="KW-0145">Chemotaxis</keyword>
<feature type="domain" description="CheW-like" evidence="15">
    <location>
        <begin position="550"/>
        <end position="682"/>
    </location>
</feature>
<keyword evidence="9" id="KW-0067">ATP-binding</keyword>
<dbReference type="PROSITE" id="PS50851">
    <property type="entry name" value="CHEW"/>
    <property type="match status" value="1"/>
</dbReference>
<reference evidence="18 19" key="1">
    <citation type="submission" date="2023-07" db="EMBL/GenBank/DDBJ databases">
        <title>Genomic Encyclopedia of Type Strains, Phase IV (KMG-IV): sequencing the most valuable type-strain genomes for metagenomic binning, comparative biology and taxonomic classification.</title>
        <authorList>
            <person name="Goeker M."/>
        </authorList>
    </citation>
    <scope>NUCLEOTIDE SEQUENCE [LARGE SCALE GENOMIC DNA]</scope>
    <source>
        <strain evidence="18 19">DSM 1112</strain>
    </source>
</reference>
<dbReference type="InterPro" id="IPR005467">
    <property type="entry name" value="His_kinase_dom"/>
</dbReference>
<dbReference type="SMART" id="SM01231">
    <property type="entry name" value="H-kinase_dim"/>
    <property type="match status" value="1"/>
</dbReference>
<keyword evidence="8 18" id="KW-0418">Kinase</keyword>
<dbReference type="Pfam" id="PF01584">
    <property type="entry name" value="CheW"/>
    <property type="match status" value="1"/>
</dbReference>
<evidence type="ECO:0000256" key="9">
    <source>
        <dbReference type="ARBA" id="ARBA00022840"/>
    </source>
</evidence>
<dbReference type="PROSITE" id="PS51061">
    <property type="entry name" value="R3H"/>
    <property type="match status" value="1"/>
</dbReference>
<evidence type="ECO:0000313" key="18">
    <source>
        <dbReference type="EMBL" id="MDQ0321475.1"/>
    </source>
</evidence>
<dbReference type="InterPro" id="IPR001374">
    <property type="entry name" value="R3H_dom"/>
</dbReference>
<keyword evidence="5 12" id="KW-0597">Phosphoprotein</keyword>